<proteinExistence type="predicted"/>
<dbReference type="EMBL" id="NDBK01000026">
    <property type="protein sequence ID" value="OVF76799.1"/>
    <property type="molecule type" value="Genomic_DNA"/>
</dbReference>
<keyword evidence="1" id="KW-1133">Transmembrane helix</keyword>
<reference evidence="2 4" key="1">
    <citation type="submission" date="2017-03" db="EMBL/GenBank/DDBJ databases">
        <authorList>
            <person name="Fouts D."/>
            <person name="Stalin M.J."/>
            <person name="Chen L."/>
            <person name="Wright M."/>
            <person name="Sutton G."/>
            <person name="Nguyen K."/>
            <person name="Vanduin D."/>
            <person name="Rojas L."/>
            <person name="Hujer A."/>
            <person name="Hujer K."/>
            <person name="Bonomo R."/>
            <person name="Kreiswirth B."/>
            <person name="Adams M."/>
        </authorList>
    </citation>
    <scope>NUCLEOTIDE SEQUENCE [LARGE SCALE GENOMIC DNA]</scope>
    <source>
        <strain evidence="2 4">39383</strain>
    </source>
</reference>
<evidence type="ECO:0000313" key="4">
    <source>
        <dbReference type="Proteomes" id="UP000196447"/>
    </source>
</evidence>
<dbReference type="EMBL" id="NDBK01000026">
    <property type="protein sequence ID" value="OVF76782.1"/>
    <property type="molecule type" value="Genomic_DNA"/>
</dbReference>
<evidence type="ECO:0000313" key="3">
    <source>
        <dbReference type="EMBL" id="OVF76799.1"/>
    </source>
</evidence>
<accession>A0A202L9Y1</accession>
<comment type="caution">
    <text evidence="2">The sequence shown here is derived from an EMBL/GenBank/DDBJ whole genome shotgun (WGS) entry which is preliminary data.</text>
</comment>
<feature type="transmembrane region" description="Helical" evidence="1">
    <location>
        <begin position="121"/>
        <end position="138"/>
    </location>
</feature>
<evidence type="ECO:0000256" key="1">
    <source>
        <dbReference type="SAM" id="Phobius"/>
    </source>
</evidence>
<feature type="transmembrane region" description="Helical" evidence="1">
    <location>
        <begin position="144"/>
        <end position="167"/>
    </location>
</feature>
<dbReference type="Proteomes" id="UP000196447">
    <property type="component" value="Unassembled WGS sequence"/>
</dbReference>
<name>A0A202L9Y1_KLEPN</name>
<organism evidence="2 4">
    <name type="scientific">Klebsiella pneumoniae</name>
    <dbReference type="NCBI Taxonomy" id="573"/>
    <lineage>
        <taxon>Bacteria</taxon>
        <taxon>Pseudomonadati</taxon>
        <taxon>Pseudomonadota</taxon>
        <taxon>Gammaproteobacteria</taxon>
        <taxon>Enterobacterales</taxon>
        <taxon>Enterobacteriaceae</taxon>
        <taxon>Klebsiella/Raoultella group</taxon>
        <taxon>Klebsiella</taxon>
        <taxon>Klebsiella pneumoniae complex</taxon>
    </lineage>
</organism>
<gene>
    <name evidence="2" type="ORF">B5L96_04840</name>
    <name evidence="3" type="ORF">B5L96_04925</name>
</gene>
<dbReference type="RefSeq" id="WP_087749696.1">
    <property type="nucleotide sequence ID" value="NZ_NDBK01000026.1"/>
</dbReference>
<keyword evidence="1" id="KW-0472">Membrane</keyword>
<dbReference type="AlphaFoldDB" id="A0A202L9Y1"/>
<evidence type="ECO:0000313" key="2">
    <source>
        <dbReference type="EMBL" id="OVF76782.1"/>
    </source>
</evidence>
<protein>
    <submittedName>
        <fullName evidence="2">Uncharacterized protein</fullName>
    </submittedName>
</protein>
<keyword evidence="1" id="KW-0812">Transmembrane</keyword>
<feature type="transmembrane region" description="Helical" evidence="1">
    <location>
        <begin position="94"/>
        <end position="114"/>
    </location>
</feature>
<sequence length="275" mass="30795">MNEPITEQLYNKVVNFVNKMDGSVRFDYISKSLRIPPDTLDEIVDRMIADGVVVNTGTVGEYLPVKHASSKNTDKDNRCCTSQKNNDSSGLKFIVGRVALVIAIIFFIITCFYAYRAPISFVFLIPAIMAAFVFTNQNHGGEGFLGLSSISACLIFLLLTNAQTPIFGEEYELRKQRDEIKNEVTRKSKEEDQQQLNDILNAREHIKGMLKDPSSAKFSGEFIGKNGAICGHVNAKNSFGGYTGESRYIFSVNFSAIDEGTTSFNKEWERQCYLN</sequence>